<evidence type="ECO:0000313" key="8">
    <source>
        <dbReference type="EMBL" id="CAA2621129.1"/>
    </source>
</evidence>
<dbReference type="Pfam" id="PF00916">
    <property type="entry name" value="Sulfate_transp"/>
    <property type="match status" value="1"/>
</dbReference>
<dbReference type="InterPro" id="IPR036513">
    <property type="entry name" value="STAS_dom_sf"/>
</dbReference>
<feature type="transmembrane region" description="Helical" evidence="6">
    <location>
        <begin position="207"/>
        <end position="224"/>
    </location>
</feature>
<feature type="transmembrane region" description="Helical" evidence="6">
    <location>
        <begin position="390"/>
        <end position="413"/>
    </location>
</feature>
<evidence type="ECO:0000256" key="1">
    <source>
        <dbReference type="ARBA" id="ARBA00004141"/>
    </source>
</evidence>
<dbReference type="PANTHER" id="PTHR11814">
    <property type="entry name" value="SULFATE TRANSPORTER"/>
    <property type="match status" value="1"/>
</dbReference>
<feature type="transmembrane region" description="Helical" evidence="6">
    <location>
        <begin position="169"/>
        <end position="187"/>
    </location>
</feature>
<proteinExistence type="predicted"/>
<dbReference type="InterPro" id="IPR002645">
    <property type="entry name" value="STAS_dom"/>
</dbReference>
<feature type="transmembrane region" description="Helical" evidence="6">
    <location>
        <begin position="135"/>
        <end position="157"/>
    </location>
</feature>
<name>A0A7I8IST1_SPIIN</name>
<keyword evidence="5 6" id="KW-0472">Membrane</keyword>
<feature type="transmembrane region" description="Helical" evidence="6">
    <location>
        <begin position="106"/>
        <end position="123"/>
    </location>
</feature>
<dbReference type="InterPro" id="IPR011547">
    <property type="entry name" value="SLC26A/SulP_dom"/>
</dbReference>
<evidence type="ECO:0000256" key="5">
    <source>
        <dbReference type="ARBA" id="ARBA00023136"/>
    </source>
</evidence>
<accession>A0A7I8IST1</accession>
<dbReference type="Proteomes" id="UP001189122">
    <property type="component" value="Unassembled WGS sequence"/>
</dbReference>
<keyword evidence="4 6" id="KW-1133">Transmembrane helix</keyword>
<dbReference type="GO" id="GO:0016020">
    <property type="term" value="C:membrane"/>
    <property type="evidence" value="ECO:0007669"/>
    <property type="project" value="UniProtKB-SubCell"/>
</dbReference>
<protein>
    <recommendedName>
        <fullName evidence="7">STAS domain-containing protein</fullName>
    </recommendedName>
</protein>
<dbReference type="InterPro" id="IPR001902">
    <property type="entry name" value="SLC26A/SulP_fam"/>
</dbReference>
<dbReference type="PROSITE" id="PS50801">
    <property type="entry name" value="STAS"/>
    <property type="match status" value="1"/>
</dbReference>
<feature type="domain" description="STAS" evidence="7">
    <location>
        <begin position="434"/>
        <end position="556"/>
    </location>
</feature>
<evidence type="ECO:0000256" key="6">
    <source>
        <dbReference type="SAM" id="Phobius"/>
    </source>
</evidence>
<keyword evidence="9" id="KW-1185">Reference proteome</keyword>
<feature type="transmembrane region" description="Helical" evidence="6">
    <location>
        <begin position="236"/>
        <end position="258"/>
    </location>
</feature>
<dbReference type="EMBL" id="LR743593">
    <property type="protein sequence ID" value="CAA2621129.1"/>
    <property type="molecule type" value="Genomic_DNA"/>
</dbReference>
<dbReference type="AlphaFoldDB" id="A0A7I8IST1"/>
<feature type="transmembrane region" description="Helical" evidence="6">
    <location>
        <begin position="325"/>
        <end position="347"/>
    </location>
</feature>
<dbReference type="Pfam" id="PF01740">
    <property type="entry name" value="STAS"/>
    <property type="match status" value="1"/>
</dbReference>
<evidence type="ECO:0000256" key="4">
    <source>
        <dbReference type="ARBA" id="ARBA00022989"/>
    </source>
</evidence>
<keyword evidence="3 6" id="KW-0812">Transmembrane</keyword>
<dbReference type="SUPFAM" id="SSF52091">
    <property type="entry name" value="SpoIIaa-like"/>
    <property type="match status" value="1"/>
</dbReference>
<comment type="subcellular location">
    <subcellularLocation>
        <location evidence="1">Membrane</location>
        <topology evidence="1">Multi-pass membrane protein</topology>
    </subcellularLocation>
</comment>
<dbReference type="FunFam" id="3.30.750.24:FF:000002">
    <property type="entry name" value="Sulfate transporter 31"/>
    <property type="match status" value="1"/>
</dbReference>
<gene>
    <name evidence="8" type="ORF">SI7747_06007243</name>
</gene>
<dbReference type="Gene3D" id="3.30.750.24">
    <property type="entry name" value="STAS domain"/>
    <property type="match status" value="1"/>
</dbReference>
<sequence>MGTHEGNRRRVELSKRRTFGESLKASLKDIFFPDDPFRQLLGQPPWSRAWRALKYVVPFLEWAPNYTLHKLRISYARLADLPPIYGLCESELCAAVGLRPVRELQGLGRGPVAAASLLLASIIGEAVQPEENPSLYLHLFFTAAFFTGVFQLALGLFRLGILVDFLSRSTIVGFMGGTACIIILQQLKECWGCGISPQALISSPDMQWRWQSSVLGVGFLCFLLSTRHLKTKKPKLFWVSAISPLLVVIIGGAIAYAVHGENEGIPTKGLNPLSIGTLNFEPRYLTTTLRAGVISGTLALAEGIAVGRSFAMFKNDQIDGNKEMVAFGMMNIAGSMTSCYLTTGPFSKSAVNYSAGCRTAMSNVVMSACVMMVLLLLYEEVYRLFKVDKFDFCTCMAAFIGVVFFSMDIGLAVSAGPCKLGRLPGAAAFRDVEQYPDSQPVPGVLAVQPSSPIYFANSGYIRERILRWVEEEAEGSRGKEDELHYVVLDMGGVSSIDKTGIEMLQELQATLDRREIKLAMANPRIEVAEKMVASNFIGRIGSDWVFLSVEEAVEACRFVMHETPPPADGPQRS</sequence>
<evidence type="ECO:0000313" key="9">
    <source>
        <dbReference type="Proteomes" id="UP001189122"/>
    </source>
</evidence>
<organism evidence="8">
    <name type="scientific">Spirodela intermedia</name>
    <name type="common">Intermediate duckweed</name>
    <dbReference type="NCBI Taxonomy" id="51605"/>
    <lineage>
        <taxon>Eukaryota</taxon>
        <taxon>Viridiplantae</taxon>
        <taxon>Streptophyta</taxon>
        <taxon>Embryophyta</taxon>
        <taxon>Tracheophyta</taxon>
        <taxon>Spermatophyta</taxon>
        <taxon>Magnoliopsida</taxon>
        <taxon>Liliopsida</taxon>
        <taxon>Araceae</taxon>
        <taxon>Lemnoideae</taxon>
        <taxon>Spirodela</taxon>
    </lineage>
</organism>
<keyword evidence="2" id="KW-0813">Transport</keyword>
<evidence type="ECO:0000256" key="3">
    <source>
        <dbReference type="ARBA" id="ARBA00022692"/>
    </source>
</evidence>
<dbReference type="GO" id="GO:0055085">
    <property type="term" value="P:transmembrane transport"/>
    <property type="evidence" value="ECO:0007669"/>
    <property type="project" value="InterPro"/>
</dbReference>
<reference evidence="8 9" key="1">
    <citation type="submission" date="2019-12" db="EMBL/GenBank/DDBJ databases">
        <authorList>
            <person name="Scholz U."/>
            <person name="Mascher M."/>
            <person name="Fiebig A."/>
        </authorList>
    </citation>
    <scope>NUCLEOTIDE SEQUENCE</scope>
</reference>
<evidence type="ECO:0000256" key="2">
    <source>
        <dbReference type="ARBA" id="ARBA00022448"/>
    </source>
</evidence>
<feature type="transmembrane region" description="Helical" evidence="6">
    <location>
        <begin position="291"/>
        <end position="313"/>
    </location>
</feature>
<evidence type="ECO:0000259" key="7">
    <source>
        <dbReference type="PROSITE" id="PS50801"/>
    </source>
</evidence>
<dbReference type="EMBL" id="CACRZD030000006">
    <property type="protein sequence ID" value="CAA6660840.1"/>
    <property type="molecule type" value="Genomic_DNA"/>
</dbReference>
<dbReference type="CDD" id="cd07042">
    <property type="entry name" value="STAS_SulP_like_sulfate_transporter"/>
    <property type="match status" value="1"/>
</dbReference>
<feature type="transmembrane region" description="Helical" evidence="6">
    <location>
        <begin position="359"/>
        <end position="378"/>
    </location>
</feature>